<proteinExistence type="predicted"/>
<feature type="compositionally biased region" description="Polar residues" evidence="1">
    <location>
        <begin position="94"/>
        <end position="109"/>
    </location>
</feature>
<gene>
    <name evidence="3" type="ORF">TRIVIDRAFT_62473</name>
</gene>
<name>G9MK01_HYPVG</name>
<keyword evidence="4" id="KW-1185">Reference proteome</keyword>
<dbReference type="EMBL" id="ABDF02000003">
    <property type="protein sequence ID" value="EHK25806.1"/>
    <property type="molecule type" value="Genomic_DNA"/>
</dbReference>
<dbReference type="VEuPathDB" id="FungiDB:TRIVIDRAFT_62473"/>
<evidence type="ECO:0000256" key="1">
    <source>
        <dbReference type="SAM" id="MobiDB-lite"/>
    </source>
</evidence>
<feature type="chain" id="PRO_5003523666" evidence="2">
    <location>
        <begin position="27"/>
        <end position="228"/>
    </location>
</feature>
<dbReference type="HOGENOM" id="CLU_1214915_0_0_1"/>
<keyword evidence="2" id="KW-0732">Signal</keyword>
<dbReference type="AlphaFoldDB" id="G9MK01"/>
<dbReference type="RefSeq" id="XP_013960002.1">
    <property type="nucleotide sequence ID" value="XM_014104527.1"/>
</dbReference>
<organism evidence="3 4">
    <name type="scientific">Hypocrea virens (strain Gv29-8 / FGSC 10586)</name>
    <name type="common">Gliocladium virens</name>
    <name type="synonym">Trichoderma virens</name>
    <dbReference type="NCBI Taxonomy" id="413071"/>
    <lineage>
        <taxon>Eukaryota</taxon>
        <taxon>Fungi</taxon>
        <taxon>Dikarya</taxon>
        <taxon>Ascomycota</taxon>
        <taxon>Pezizomycotina</taxon>
        <taxon>Sordariomycetes</taxon>
        <taxon>Hypocreomycetidae</taxon>
        <taxon>Hypocreales</taxon>
        <taxon>Hypocreaceae</taxon>
        <taxon>Trichoderma</taxon>
    </lineage>
</organism>
<comment type="caution">
    <text evidence="3">The sequence shown here is derived from an EMBL/GenBank/DDBJ whole genome shotgun (WGS) entry which is preliminary data.</text>
</comment>
<protein>
    <submittedName>
        <fullName evidence="3">Uncharacterized protein</fullName>
    </submittedName>
</protein>
<dbReference type="OrthoDB" id="10557933at2759"/>
<sequence length="228" mass="24772">MAAGDGAWSGWLAVLAALLLAQFGAAERDTEYGVQLMAEKISLTYYPGGAAPYYWASPDVLAAVPDIDQPFSVTETFYLCLVIRTDRRPPPLTIISTSQSRSLGNSPNSGRICKKKPNVQPTSSSENAQGCVCAVFQENGLFLTIPSVAMHRLLPSIGYTDDKGRFKVPRTKALPSKSHHLGTRACTSESTMLKSAVTSPKLLLAVTFIRDSVMLLPISDHLWPTWAR</sequence>
<dbReference type="InParanoid" id="G9MK01"/>
<feature type="signal peptide" evidence="2">
    <location>
        <begin position="1"/>
        <end position="26"/>
    </location>
</feature>
<evidence type="ECO:0000313" key="4">
    <source>
        <dbReference type="Proteomes" id="UP000007115"/>
    </source>
</evidence>
<accession>G9MK01</accession>
<dbReference type="Proteomes" id="UP000007115">
    <property type="component" value="Unassembled WGS sequence"/>
</dbReference>
<evidence type="ECO:0000256" key="2">
    <source>
        <dbReference type="SAM" id="SignalP"/>
    </source>
</evidence>
<evidence type="ECO:0000313" key="3">
    <source>
        <dbReference type="EMBL" id="EHK25806.1"/>
    </source>
</evidence>
<reference evidence="3 4" key="1">
    <citation type="journal article" date="2011" name="Genome Biol.">
        <title>Comparative genome sequence analysis underscores mycoparasitism as the ancestral life style of Trichoderma.</title>
        <authorList>
            <person name="Kubicek C.P."/>
            <person name="Herrera-Estrella A."/>
            <person name="Seidl-Seiboth V."/>
            <person name="Martinez D.A."/>
            <person name="Druzhinina I.S."/>
            <person name="Thon M."/>
            <person name="Zeilinger S."/>
            <person name="Casas-Flores S."/>
            <person name="Horwitz B.A."/>
            <person name="Mukherjee P.K."/>
            <person name="Mukherjee M."/>
            <person name="Kredics L."/>
            <person name="Alcaraz L.D."/>
            <person name="Aerts A."/>
            <person name="Antal Z."/>
            <person name="Atanasova L."/>
            <person name="Cervantes-Badillo M.G."/>
            <person name="Challacombe J."/>
            <person name="Chertkov O."/>
            <person name="McCluskey K."/>
            <person name="Coulpier F."/>
            <person name="Deshpande N."/>
            <person name="von Doehren H."/>
            <person name="Ebbole D.J."/>
            <person name="Esquivel-Naranjo E.U."/>
            <person name="Fekete E."/>
            <person name="Flipphi M."/>
            <person name="Glaser F."/>
            <person name="Gomez-Rodriguez E.Y."/>
            <person name="Gruber S."/>
            <person name="Han C."/>
            <person name="Henrissat B."/>
            <person name="Hermosa R."/>
            <person name="Hernandez-Onate M."/>
            <person name="Karaffa L."/>
            <person name="Kosti I."/>
            <person name="Le Crom S."/>
            <person name="Lindquist E."/>
            <person name="Lucas S."/>
            <person name="Luebeck M."/>
            <person name="Luebeck P.S."/>
            <person name="Margeot A."/>
            <person name="Metz B."/>
            <person name="Misra M."/>
            <person name="Nevalainen H."/>
            <person name="Omann M."/>
            <person name="Packer N."/>
            <person name="Perrone G."/>
            <person name="Uresti-Rivera E.E."/>
            <person name="Salamov A."/>
            <person name="Schmoll M."/>
            <person name="Seiboth B."/>
            <person name="Shapiro H."/>
            <person name="Sukno S."/>
            <person name="Tamayo-Ramos J.A."/>
            <person name="Tisch D."/>
            <person name="Wiest A."/>
            <person name="Wilkinson H.H."/>
            <person name="Zhang M."/>
            <person name="Coutinho P.M."/>
            <person name="Kenerley C.M."/>
            <person name="Monte E."/>
            <person name="Baker S.E."/>
            <person name="Grigoriev I.V."/>
        </authorList>
    </citation>
    <scope>NUCLEOTIDE SEQUENCE [LARGE SCALE GENOMIC DNA]</scope>
    <source>
        <strain evidence="4">Gv29-8 / FGSC 10586</strain>
    </source>
</reference>
<feature type="region of interest" description="Disordered" evidence="1">
    <location>
        <begin position="94"/>
        <end position="126"/>
    </location>
</feature>
<dbReference type="GeneID" id="25796356"/>